<dbReference type="GO" id="GO:0016020">
    <property type="term" value="C:membrane"/>
    <property type="evidence" value="ECO:0007669"/>
    <property type="project" value="UniProtKB-SubCell"/>
</dbReference>
<keyword evidence="9" id="KW-1185">Reference proteome</keyword>
<feature type="transmembrane region" description="Helical" evidence="6">
    <location>
        <begin position="248"/>
        <end position="267"/>
    </location>
</feature>
<evidence type="ECO:0000259" key="7">
    <source>
        <dbReference type="Pfam" id="PF00892"/>
    </source>
</evidence>
<dbReference type="KEGG" id="cgv:CGLAU_10370"/>
<feature type="transmembrane region" description="Helical" evidence="6">
    <location>
        <begin position="154"/>
        <end position="174"/>
    </location>
</feature>
<dbReference type="Proteomes" id="UP000217209">
    <property type="component" value="Chromosome"/>
</dbReference>
<feature type="transmembrane region" description="Helical" evidence="6">
    <location>
        <begin position="186"/>
        <end position="205"/>
    </location>
</feature>
<keyword evidence="3 6" id="KW-0812">Transmembrane</keyword>
<dbReference type="Pfam" id="PF00892">
    <property type="entry name" value="EamA"/>
    <property type="match status" value="2"/>
</dbReference>
<feature type="transmembrane region" description="Helical" evidence="6">
    <location>
        <begin position="34"/>
        <end position="55"/>
    </location>
</feature>
<accession>A0A1Q2HYW1</accession>
<comment type="subcellular location">
    <subcellularLocation>
        <location evidence="1">Membrane</location>
        <topology evidence="1">Multi-pass membrane protein</topology>
    </subcellularLocation>
</comment>
<comment type="similarity">
    <text evidence="2">Belongs to the EamA transporter family.</text>
</comment>
<feature type="transmembrane region" description="Helical" evidence="6">
    <location>
        <begin position="217"/>
        <end position="236"/>
    </location>
</feature>
<dbReference type="InterPro" id="IPR000620">
    <property type="entry name" value="EamA_dom"/>
</dbReference>
<dbReference type="AlphaFoldDB" id="A0A1Q2HYW1"/>
<dbReference type="EMBL" id="CP019688">
    <property type="protein sequence ID" value="AQQ16013.1"/>
    <property type="molecule type" value="Genomic_DNA"/>
</dbReference>
<gene>
    <name evidence="8" type="ORF">CGLAU_10370</name>
</gene>
<reference evidence="8 9" key="1">
    <citation type="submission" date="2016-12" db="EMBL/GenBank/DDBJ databases">
        <authorList>
            <person name="Song W.-J."/>
            <person name="Kurnit D.M."/>
        </authorList>
    </citation>
    <scope>NUCLEOTIDE SEQUENCE [LARGE SCALE GENOMIC DNA]</scope>
    <source>
        <strain evidence="8 9">DSM 30827</strain>
    </source>
</reference>
<feature type="transmembrane region" description="Helical" evidence="6">
    <location>
        <begin position="273"/>
        <end position="290"/>
    </location>
</feature>
<dbReference type="InterPro" id="IPR037185">
    <property type="entry name" value="EmrE-like"/>
</dbReference>
<dbReference type="PANTHER" id="PTHR32322">
    <property type="entry name" value="INNER MEMBRANE TRANSPORTER"/>
    <property type="match status" value="1"/>
</dbReference>
<sequence length="298" mass="30732">MKQILIAIAFVVCWSSGFVGSLLAGDCASPVGLLAWRYLVTSALLLGAVGLIRAANAPIKARALPALSRTDVWQQVAIGVLSHAIFLGAVFSASAADIDPGITSLICALQPLLVAAVSSRLWNDPFNGRMFAGLGLGLAAVGLAVGSIDFAASAAVSLLLPFVALFALSATAVLERAWRPKASIVQALAIQTTTAAVLFVGVAVATGRIGVTVNAELVWAILWLVFLSGVGGYAAYTASLRTIGPTTTSVLLFLTPPVTSLWTWMMFGQEISLVQLAGMGLGLIAVALTVRGQRQATS</sequence>
<dbReference type="RefSeq" id="WP_095660620.1">
    <property type="nucleotide sequence ID" value="NZ_CP019688.1"/>
</dbReference>
<organism evidence="8 9">
    <name type="scientific">Corynebacterium glaucum</name>
    <dbReference type="NCBI Taxonomy" id="187491"/>
    <lineage>
        <taxon>Bacteria</taxon>
        <taxon>Bacillati</taxon>
        <taxon>Actinomycetota</taxon>
        <taxon>Actinomycetes</taxon>
        <taxon>Mycobacteriales</taxon>
        <taxon>Corynebacteriaceae</taxon>
        <taxon>Corynebacterium</taxon>
    </lineage>
</organism>
<dbReference type="PANTHER" id="PTHR32322:SF2">
    <property type="entry name" value="EAMA DOMAIN-CONTAINING PROTEIN"/>
    <property type="match status" value="1"/>
</dbReference>
<dbReference type="OrthoDB" id="9809509at2"/>
<evidence type="ECO:0000313" key="8">
    <source>
        <dbReference type="EMBL" id="AQQ16013.1"/>
    </source>
</evidence>
<evidence type="ECO:0000256" key="2">
    <source>
        <dbReference type="ARBA" id="ARBA00007362"/>
    </source>
</evidence>
<feature type="transmembrane region" description="Helical" evidence="6">
    <location>
        <begin position="130"/>
        <end position="148"/>
    </location>
</feature>
<keyword evidence="5 6" id="KW-0472">Membrane</keyword>
<evidence type="ECO:0000256" key="5">
    <source>
        <dbReference type="ARBA" id="ARBA00023136"/>
    </source>
</evidence>
<evidence type="ECO:0000256" key="1">
    <source>
        <dbReference type="ARBA" id="ARBA00004141"/>
    </source>
</evidence>
<name>A0A1Q2HYW1_9CORY</name>
<feature type="transmembrane region" description="Helical" evidence="6">
    <location>
        <begin position="76"/>
        <end position="96"/>
    </location>
</feature>
<dbReference type="SUPFAM" id="SSF103481">
    <property type="entry name" value="Multidrug resistance efflux transporter EmrE"/>
    <property type="match status" value="2"/>
</dbReference>
<evidence type="ECO:0000256" key="3">
    <source>
        <dbReference type="ARBA" id="ARBA00022692"/>
    </source>
</evidence>
<protein>
    <submittedName>
        <fullName evidence="8">Putative DMT superfamily transporter inner membrane protein</fullName>
    </submittedName>
</protein>
<keyword evidence="4 6" id="KW-1133">Transmembrane helix</keyword>
<proteinExistence type="inferred from homology"/>
<feature type="domain" description="EamA" evidence="7">
    <location>
        <begin position="3"/>
        <end position="144"/>
    </location>
</feature>
<evidence type="ECO:0000256" key="6">
    <source>
        <dbReference type="SAM" id="Phobius"/>
    </source>
</evidence>
<dbReference type="InterPro" id="IPR050638">
    <property type="entry name" value="AA-Vitamin_Transporters"/>
</dbReference>
<feature type="domain" description="EamA" evidence="7">
    <location>
        <begin position="159"/>
        <end position="290"/>
    </location>
</feature>
<evidence type="ECO:0000256" key="4">
    <source>
        <dbReference type="ARBA" id="ARBA00022989"/>
    </source>
</evidence>
<feature type="transmembrane region" description="Helical" evidence="6">
    <location>
        <begin position="102"/>
        <end position="123"/>
    </location>
</feature>
<evidence type="ECO:0000313" key="9">
    <source>
        <dbReference type="Proteomes" id="UP000217209"/>
    </source>
</evidence>